<sequence>MSDEDSENGSGNLKNIILIVAALIVIAFIVWPLSKFFQSSSYRTLIFFLSLEAGILFWQELKNHHLLEQIKERQWLRVAYHAALLVLAIALAVFTERYFFEGLNKAIEFLLLVALAIFGLKKAKDFLI</sequence>
<proteinExistence type="predicted"/>
<comment type="caution">
    <text evidence="2">The sequence shown here is derived from an EMBL/GenBank/DDBJ whole genome shotgun (WGS) entry which is preliminary data.</text>
</comment>
<evidence type="ECO:0000313" key="2">
    <source>
        <dbReference type="EMBL" id="TPD61913.1"/>
    </source>
</evidence>
<gene>
    <name evidence="2" type="ORF">FIV46_06825</name>
</gene>
<keyword evidence="1" id="KW-0812">Transmembrane</keyword>
<dbReference type="Proteomes" id="UP000319148">
    <property type="component" value="Unassembled WGS sequence"/>
</dbReference>
<dbReference type="EMBL" id="VFIY01000005">
    <property type="protein sequence ID" value="TPD61913.1"/>
    <property type="molecule type" value="Genomic_DNA"/>
</dbReference>
<reference evidence="3" key="1">
    <citation type="submission" date="2019-06" db="EMBL/GenBank/DDBJ databases">
        <title>The complete genome of Emcibacter congregatus ZYLT.</title>
        <authorList>
            <person name="Zhao Z."/>
        </authorList>
    </citation>
    <scope>NUCLEOTIDE SEQUENCE [LARGE SCALE GENOMIC DNA]</scope>
    <source>
        <strain evidence="3">MCCC 1A06723</strain>
    </source>
</reference>
<evidence type="ECO:0000313" key="3">
    <source>
        <dbReference type="Proteomes" id="UP000319148"/>
    </source>
</evidence>
<dbReference type="AlphaFoldDB" id="A0A501PNA1"/>
<accession>A0A501PNA1</accession>
<feature type="transmembrane region" description="Helical" evidence="1">
    <location>
        <begin position="78"/>
        <end position="100"/>
    </location>
</feature>
<keyword evidence="1" id="KW-0472">Membrane</keyword>
<keyword evidence="3" id="KW-1185">Reference proteome</keyword>
<dbReference type="RefSeq" id="WP_139939761.1">
    <property type="nucleotide sequence ID" value="NZ_JBHSYP010000003.1"/>
</dbReference>
<feature type="transmembrane region" description="Helical" evidence="1">
    <location>
        <begin position="106"/>
        <end position="123"/>
    </location>
</feature>
<protein>
    <submittedName>
        <fullName evidence="2">Uncharacterized protein</fullName>
    </submittedName>
</protein>
<keyword evidence="1" id="KW-1133">Transmembrane helix</keyword>
<feature type="transmembrane region" description="Helical" evidence="1">
    <location>
        <begin position="12"/>
        <end position="34"/>
    </location>
</feature>
<evidence type="ECO:0000256" key="1">
    <source>
        <dbReference type="SAM" id="Phobius"/>
    </source>
</evidence>
<name>A0A501PNA1_9PROT</name>
<organism evidence="2 3">
    <name type="scientific">Emcibacter nanhaiensis</name>
    <dbReference type="NCBI Taxonomy" id="1505037"/>
    <lineage>
        <taxon>Bacteria</taxon>
        <taxon>Pseudomonadati</taxon>
        <taxon>Pseudomonadota</taxon>
        <taxon>Alphaproteobacteria</taxon>
        <taxon>Emcibacterales</taxon>
        <taxon>Emcibacteraceae</taxon>
        <taxon>Emcibacter</taxon>
    </lineage>
</organism>